<dbReference type="GO" id="GO:0035091">
    <property type="term" value="F:phosphatidylinositol binding"/>
    <property type="evidence" value="ECO:0007669"/>
    <property type="project" value="TreeGrafter"/>
</dbReference>
<dbReference type="Proteomes" id="UP000762676">
    <property type="component" value="Unassembled WGS sequence"/>
</dbReference>
<dbReference type="Pfam" id="PF02194">
    <property type="entry name" value="PXA"/>
    <property type="match status" value="1"/>
</dbReference>
<dbReference type="PANTHER" id="PTHR22775">
    <property type="entry name" value="SORTING NEXIN"/>
    <property type="match status" value="1"/>
</dbReference>
<evidence type="ECO:0000259" key="2">
    <source>
        <dbReference type="PROSITE" id="PS51207"/>
    </source>
</evidence>
<name>A0AAV4IPG7_9GAST</name>
<feature type="domain" description="PXA" evidence="2">
    <location>
        <begin position="97"/>
        <end position="271"/>
    </location>
</feature>
<evidence type="ECO:0000256" key="1">
    <source>
        <dbReference type="SAM" id="Phobius"/>
    </source>
</evidence>
<dbReference type="PROSITE" id="PS51207">
    <property type="entry name" value="PXA"/>
    <property type="match status" value="1"/>
</dbReference>
<dbReference type="InterPro" id="IPR003114">
    <property type="entry name" value="Phox_assoc"/>
</dbReference>
<evidence type="ECO:0000313" key="4">
    <source>
        <dbReference type="Proteomes" id="UP000762676"/>
    </source>
</evidence>
<dbReference type="PANTHER" id="PTHR22775:SF31">
    <property type="entry name" value="SORTING NEXIN-19"/>
    <property type="match status" value="1"/>
</dbReference>
<keyword evidence="1" id="KW-0812">Transmembrane</keyword>
<sequence>MAEPGKHPLAISVGGVAAAVVSVTVYTGWFWTLFWIVAHVVLAFLGFYYAVQWNLVCGKRYKPQLNPKLKSSVNIIIQKMIEFESACVEPPKKVVISRSLDNALQEVIDLACRHFILAWYEPLTKEKRFVRHTQAEVWRVIDRISRRMSEIDLVSFLSQDVLDCLHQHFKHIRLAKKDPLGDKNEESSVFILHSWLRDEEKELECLRKVSDVILLFLLSKPYGTCAPIRHLVREIVSGSDLDQFKSDARSALPDHNFITPDTFNSALRNVLDVHAPLTTRTVRERPISPCFCLTIKQAKQIRRRAERRWNKTKLTVHAEIYKATRNKVTKLVKEKKREYYNMVFSNTVGPA</sequence>
<gene>
    <name evidence="3" type="ORF">ElyMa_001354200</name>
</gene>
<keyword evidence="4" id="KW-1185">Reference proteome</keyword>
<comment type="caution">
    <text evidence="3">The sequence shown here is derived from an EMBL/GenBank/DDBJ whole genome shotgun (WGS) entry which is preliminary data.</text>
</comment>
<feature type="transmembrane region" description="Helical" evidence="1">
    <location>
        <begin position="7"/>
        <end position="26"/>
    </location>
</feature>
<keyword evidence="1" id="KW-1133">Transmembrane helix</keyword>
<dbReference type="AlphaFoldDB" id="A0AAV4IPG7"/>
<evidence type="ECO:0000313" key="3">
    <source>
        <dbReference type="EMBL" id="GFS11728.1"/>
    </source>
</evidence>
<proteinExistence type="predicted"/>
<organism evidence="3 4">
    <name type="scientific">Elysia marginata</name>
    <dbReference type="NCBI Taxonomy" id="1093978"/>
    <lineage>
        <taxon>Eukaryota</taxon>
        <taxon>Metazoa</taxon>
        <taxon>Spiralia</taxon>
        <taxon>Lophotrochozoa</taxon>
        <taxon>Mollusca</taxon>
        <taxon>Gastropoda</taxon>
        <taxon>Heterobranchia</taxon>
        <taxon>Euthyneura</taxon>
        <taxon>Panpulmonata</taxon>
        <taxon>Sacoglossa</taxon>
        <taxon>Placobranchoidea</taxon>
        <taxon>Plakobranchidae</taxon>
        <taxon>Elysia</taxon>
    </lineage>
</organism>
<keyword evidence="1" id="KW-0472">Membrane</keyword>
<accession>A0AAV4IPG7</accession>
<feature type="transmembrane region" description="Helical" evidence="1">
    <location>
        <begin position="32"/>
        <end position="51"/>
    </location>
</feature>
<dbReference type="SMART" id="SM00313">
    <property type="entry name" value="PXA"/>
    <property type="match status" value="1"/>
</dbReference>
<protein>
    <submittedName>
        <fullName evidence="3">Sorting nexin-25</fullName>
    </submittedName>
</protein>
<dbReference type="EMBL" id="BMAT01002688">
    <property type="protein sequence ID" value="GFS11728.1"/>
    <property type="molecule type" value="Genomic_DNA"/>
</dbReference>
<reference evidence="3 4" key="1">
    <citation type="journal article" date="2021" name="Elife">
        <title>Chloroplast acquisition without the gene transfer in kleptoplastic sea slugs, Plakobranchus ocellatus.</title>
        <authorList>
            <person name="Maeda T."/>
            <person name="Takahashi S."/>
            <person name="Yoshida T."/>
            <person name="Shimamura S."/>
            <person name="Takaki Y."/>
            <person name="Nagai Y."/>
            <person name="Toyoda A."/>
            <person name="Suzuki Y."/>
            <person name="Arimoto A."/>
            <person name="Ishii H."/>
            <person name="Satoh N."/>
            <person name="Nishiyama T."/>
            <person name="Hasebe M."/>
            <person name="Maruyama T."/>
            <person name="Minagawa J."/>
            <person name="Obokata J."/>
            <person name="Shigenobu S."/>
        </authorList>
    </citation>
    <scope>NUCLEOTIDE SEQUENCE [LARGE SCALE GENOMIC DNA]</scope>
</reference>